<proteinExistence type="predicted"/>
<protein>
    <submittedName>
        <fullName evidence="1">Uncharacterized protein</fullName>
    </submittedName>
</protein>
<dbReference type="AlphaFoldDB" id="A0A6C0KSF6"/>
<organism evidence="1">
    <name type="scientific">viral metagenome</name>
    <dbReference type="NCBI Taxonomy" id="1070528"/>
    <lineage>
        <taxon>unclassified sequences</taxon>
        <taxon>metagenomes</taxon>
        <taxon>organismal metagenomes</taxon>
    </lineage>
</organism>
<name>A0A6C0KSF6_9ZZZZ</name>
<sequence length="55" mass="6108">MIRNRKDLYAMYVSSPCPSLLPIPSQQLIAIFNAGNAVYASDEHTNSNYKSENSS</sequence>
<dbReference type="EMBL" id="MN740975">
    <property type="protein sequence ID" value="QHU20895.1"/>
    <property type="molecule type" value="Genomic_DNA"/>
</dbReference>
<reference evidence="1" key="1">
    <citation type="journal article" date="2020" name="Nature">
        <title>Giant virus diversity and host interactions through global metagenomics.</title>
        <authorList>
            <person name="Schulz F."/>
            <person name="Roux S."/>
            <person name="Paez-Espino D."/>
            <person name="Jungbluth S."/>
            <person name="Walsh D.A."/>
            <person name="Denef V.J."/>
            <person name="McMahon K.D."/>
            <person name="Konstantinidis K.T."/>
            <person name="Eloe-Fadrosh E.A."/>
            <person name="Kyrpides N.C."/>
            <person name="Woyke T."/>
        </authorList>
    </citation>
    <scope>NUCLEOTIDE SEQUENCE</scope>
    <source>
        <strain evidence="1">GVMAG-S-3300013094-100</strain>
    </source>
</reference>
<accession>A0A6C0KSF6</accession>
<evidence type="ECO:0000313" key="1">
    <source>
        <dbReference type="EMBL" id="QHU20895.1"/>
    </source>
</evidence>